<evidence type="ECO:0008006" key="3">
    <source>
        <dbReference type="Google" id="ProtNLM"/>
    </source>
</evidence>
<evidence type="ECO:0000313" key="2">
    <source>
        <dbReference type="Proteomes" id="UP000317093"/>
    </source>
</evidence>
<dbReference type="RefSeq" id="WP_145259172.1">
    <property type="nucleotide sequence ID" value="NZ_CP036279.1"/>
</dbReference>
<organism evidence="1 2">
    <name type="scientific">Kolteria novifilia</name>
    <dbReference type="NCBI Taxonomy" id="2527975"/>
    <lineage>
        <taxon>Bacteria</taxon>
        <taxon>Pseudomonadati</taxon>
        <taxon>Planctomycetota</taxon>
        <taxon>Planctomycetia</taxon>
        <taxon>Kolteriales</taxon>
        <taxon>Kolteriaceae</taxon>
        <taxon>Kolteria</taxon>
    </lineage>
</organism>
<proteinExistence type="predicted"/>
<sequence length="475" mass="53438">MTARSVHWHEGMFLRPHHFQLQERHAVAMGHRNNKWSVHYNWGLREIDIDVDSLANFRLVVRGLQARLNDGTLISVPEDGVLPQLDLKPVFESNNSITVFLGIPVVNLGRANVASNVAADGARYLLDTQPLEDENTGVNPQQVTVRLLNLKLLLSTQDHTGYDVLPIARIERAPKAEATPELDQTYIPPVLACDAWHTLVTEIVHPIYDRIGKKIELLASQVVSRGISFDSHAQGDSLIFAQLRELNEASAVLGVLGFTKGVHPLEMYVQLCRIVGQLAIFGGSRRTPELPRYDHDDLGYCFYQVKKQIDAMLNIFVEPIYKERQFIGAGLRMQVSLEPVWLESIWQMYIGVQSELDTEECIRLLTKGGQLDMKIGSSDRVDNIFRFGQAGLRFTHTPRPPRALPTIPGLIYFQINQESQEAEWQNVQKSLTLAIRLNENLIAGNIQGQKVLTINTGGQNTTLQFTLYVVPKDAK</sequence>
<protein>
    <recommendedName>
        <fullName evidence="3">Type VI secretion system baseplate subunit TssK</fullName>
    </recommendedName>
</protein>
<accession>A0A518B629</accession>
<dbReference type="AlphaFoldDB" id="A0A518B629"/>
<dbReference type="OrthoDB" id="9775333at2"/>
<reference evidence="1 2" key="1">
    <citation type="submission" date="2019-02" db="EMBL/GenBank/DDBJ databases">
        <title>Deep-cultivation of Planctomycetes and their phenomic and genomic characterization uncovers novel biology.</title>
        <authorList>
            <person name="Wiegand S."/>
            <person name="Jogler M."/>
            <person name="Boedeker C."/>
            <person name="Pinto D."/>
            <person name="Vollmers J."/>
            <person name="Rivas-Marin E."/>
            <person name="Kohn T."/>
            <person name="Peeters S.H."/>
            <person name="Heuer A."/>
            <person name="Rast P."/>
            <person name="Oberbeckmann S."/>
            <person name="Bunk B."/>
            <person name="Jeske O."/>
            <person name="Meyerdierks A."/>
            <person name="Storesund J.E."/>
            <person name="Kallscheuer N."/>
            <person name="Luecker S."/>
            <person name="Lage O.M."/>
            <person name="Pohl T."/>
            <person name="Merkel B.J."/>
            <person name="Hornburger P."/>
            <person name="Mueller R.-W."/>
            <person name="Bruemmer F."/>
            <person name="Labrenz M."/>
            <person name="Spormann A.M."/>
            <person name="Op den Camp H."/>
            <person name="Overmann J."/>
            <person name="Amann R."/>
            <person name="Jetten M.S.M."/>
            <person name="Mascher T."/>
            <person name="Medema M.H."/>
            <person name="Devos D.P."/>
            <person name="Kaster A.-K."/>
            <person name="Ovreas L."/>
            <person name="Rohde M."/>
            <person name="Galperin M.Y."/>
            <person name="Jogler C."/>
        </authorList>
    </citation>
    <scope>NUCLEOTIDE SEQUENCE [LARGE SCALE GENOMIC DNA]</scope>
    <source>
        <strain evidence="1 2">Pan216</strain>
    </source>
</reference>
<dbReference type="PANTHER" id="PTHR35566:SF1">
    <property type="entry name" value="TYPE VI SECRETION SYSTEM BASEPLATE COMPONENT TSSK1"/>
    <property type="match status" value="1"/>
</dbReference>
<evidence type="ECO:0000313" key="1">
    <source>
        <dbReference type="EMBL" id="QDU62427.1"/>
    </source>
</evidence>
<keyword evidence="2" id="KW-1185">Reference proteome</keyword>
<dbReference type="PANTHER" id="PTHR35566">
    <property type="entry name" value="BLR3599 PROTEIN"/>
    <property type="match status" value="1"/>
</dbReference>
<dbReference type="KEGG" id="knv:Pan216_32940"/>
<dbReference type="EMBL" id="CP036279">
    <property type="protein sequence ID" value="QDU62427.1"/>
    <property type="molecule type" value="Genomic_DNA"/>
</dbReference>
<gene>
    <name evidence="1" type="ORF">Pan216_32940</name>
</gene>
<dbReference type="NCBIfam" id="TIGR03353">
    <property type="entry name" value="VI_chp_4"/>
    <property type="match status" value="1"/>
</dbReference>
<name>A0A518B629_9BACT</name>
<dbReference type="InterPro" id="IPR010263">
    <property type="entry name" value="T6SS_TssK"/>
</dbReference>
<dbReference type="Pfam" id="PF05936">
    <property type="entry name" value="T6SS_VasE"/>
    <property type="match status" value="1"/>
</dbReference>
<dbReference type="Proteomes" id="UP000317093">
    <property type="component" value="Chromosome"/>
</dbReference>